<evidence type="ECO:0000256" key="6">
    <source>
        <dbReference type="ARBA" id="ARBA00060591"/>
    </source>
</evidence>
<dbReference type="AlphaFoldDB" id="A0A934TYN3"/>
<keyword evidence="2" id="KW-0596">Phosphopantetheine</keyword>
<feature type="domain" description="AMP-dependent ligase C-terminal" evidence="13">
    <location>
        <begin position="335"/>
        <end position="431"/>
    </location>
</feature>
<dbReference type="InterPro" id="IPR011880">
    <property type="entry name" value="PA_CoA_ligase"/>
</dbReference>
<dbReference type="Gene3D" id="3.30.300.30">
    <property type="match status" value="1"/>
</dbReference>
<comment type="caution">
    <text evidence="14">The sequence shown here is derived from an EMBL/GenBank/DDBJ whole genome shotgun (WGS) entry which is preliminary data.</text>
</comment>
<evidence type="ECO:0000256" key="3">
    <source>
        <dbReference type="ARBA" id="ARBA00022553"/>
    </source>
</evidence>
<protein>
    <recommendedName>
        <fullName evidence="9 11">Phenylacetate-coenzyme A ligase</fullName>
        <ecNumber evidence="8 11">6.2.1.30</ecNumber>
    </recommendedName>
    <alternativeName>
        <fullName evidence="10 11">Phenylacetyl-CoA ligase</fullName>
    </alternativeName>
</protein>
<dbReference type="RefSeq" id="WP_186833475.1">
    <property type="nucleotide sequence ID" value="NZ_JAEQMG010000041.1"/>
</dbReference>
<sequence>MIFQKDIETLPRKEIEAIQLERLKWVVKYCYDNVPLYHQRLTDCGVLDGAKIKQLSDIEYIPFTTKDDFRDNYPFGLVASDMKDIVRIHASSGTTGKPTTGVYTKEDLDIWSDCVARVACAGGVTPDDIIQISFGYGLFTGALGLHYGMEKLGATVIPASSGNTQKQLMMLRDWGVTGIVATPSYALYLSEAMKEAGYPLSDYSLRLGILGSEPCTVSMREQIENNFNIRVSDNYGMTELGGPGVSGDCEARDGMHFAEDHFLPEIIDTDTGKRLGEGEVGELVVTTLTRKGMPVLRYRTKDITKLDYQPCSCGRTHCRMAKTMGRTDDMLIIKGVNVFPTQIENILINIPDIAPHYMLYITRQNYRDSLEIKVEVINESLLDNYKMLDGLKKRIEAKLQSILGLRTKVTLVAPKTLERFQGKAKRIVDLRNE</sequence>
<dbReference type="SUPFAM" id="SSF56801">
    <property type="entry name" value="Acetyl-CoA synthetase-like"/>
    <property type="match status" value="1"/>
</dbReference>
<evidence type="ECO:0000256" key="5">
    <source>
        <dbReference type="ARBA" id="ARBA00022741"/>
    </source>
</evidence>
<evidence type="ECO:0000256" key="4">
    <source>
        <dbReference type="ARBA" id="ARBA00022598"/>
    </source>
</evidence>
<evidence type="ECO:0000256" key="9">
    <source>
        <dbReference type="ARBA" id="ARBA00068695"/>
    </source>
</evidence>
<dbReference type="Proteomes" id="UP000633365">
    <property type="component" value="Unassembled WGS sequence"/>
</dbReference>
<keyword evidence="15" id="KW-1185">Reference proteome</keyword>
<reference evidence="14" key="1">
    <citation type="submission" date="2021-01" db="EMBL/GenBank/DDBJ databases">
        <title>Genome public.</title>
        <authorList>
            <person name="Liu C."/>
            <person name="Sun Q."/>
        </authorList>
    </citation>
    <scope>NUCLEOTIDE SEQUENCE</scope>
    <source>
        <strain evidence="14">M6</strain>
    </source>
</reference>
<organism evidence="14 15">
    <name type="scientific">Ruminococcus difficilis</name>
    <dbReference type="NCBI Taxonomy" id="2763069"/>
    <lineage>
        <taxon>Bacteria</taxon>
        <taxon>Bacillati</taxon>
        <taxon>Bacillota</taxon>
        <taxon>Clostridia</taxon>
        <taxon>Eubacteriales</taxon>
        <taxon>Oscillospiraceae</taxon>
        <taxon>Ruminococcus</taxon>
    </lineage>
</organism>
<dbReference type="GO" id="GO:0047475">
    <property type="term" value="F:phenylacetate-CoA ligase activity"/>
    <property type="evidence" value="ECO:0007669"/>
    <property type="project" value="UniProtKB-EC"/>
</dbReference>
<proteinExistence type="inferred from homology"/>
<dbReference type="EMBL" id="JAEQMG010000041">
    <property type="protein sequence ID" value="MBK6087746.1"/>
    <property type="molecule type" value="Genomic_DNA"/>
</dbReference>
<dbReference type="GO" id="GO:0000166">
    <property type="term" value="F:nucleotide binding"/>
    <property type="evidence" value="ECO:0007669"/>
    <property type="project" value="UniProtKB-KW"/>
</dbReference>
<evidence type="ECO:0000256" key="7">
    <source>
        <dbReference type="ARBA" id="ARBA00061566"/>
    </source>
</evidence>
<name>A0A934TYN3_9FIRM</name>
<evidence type="ECO:0000256" key="1">
    <source>
        <dbReference type="ARBA" id="ARBA00011245"/>
    </source>
</evidence>
<dbReference type="Pfam" id="PF14535">
    <property type="entry name" value="AMP-binding_C_2"/>
    <property type="match status" value="1"/>
</dbReference>
<keyword evidence="5 11" id="KW-0547">Nucleotide-binding</keyword>
<dbReference type="PANTHER" id="PTHR43439">
    <property type="entry name" value="PHENYLACETATE-COENZYME A LIGASE"/>
    <property type="match status" value="1"/>
</dbReference>
<comment type="catalytic activity">
    <reaction evidence="11">
        <text>2-phenylacetate + ATP + CoA = phenylacetyl-CoA + AMP + diphosphate</text>
        <dbReference type="Rhea" id="RHEA:20956"/>
        <dbReference type="ChEBI" id="CHEBI:18401"/>
        <dbReference type="ChEBI" id="CHEBI:30616"/>
        <dbReference type="ChEBI" id="CHEBI:33019"/>
        <dbReference type="ChEBI" id="CHEBI:57287"/>
        <dbReference type="ChEBI" id="CHEBI:57390"/>
        <dbReference type="ChEBI" id="CHEBI:456215"/>
        <dbReference type="EC" id="6.2.1.30"/>
    </reaction>
</comment>
<dbReference type="InterPro" id="IPR042099">
    <property type="entry name" value="ANL_N_sf"/>
</dbReference>
<feature type="domain" description="AMP-dependent synthetase/ligase" evidence="12">
    <location>
        <begin position="76"/>
        <end position="286"/>
    </location>
</feature>
<comment type="subunit">
    <text evidence="1">Monomer.</text>
</comment>
<evidence type="ECO:0000256" key="2">
    <source>
        <dbReference type="ARBA" id="ARBA00022450"/>
    </source>
</evidence>
<dbReference type="Gene3D" id="3.40.50.12780">
    <property type="entry name" value="N-terminal domain of ligase-like"/>
    <property type="match status" value="1"/>
</dbReference>
<dbReference type="PIRSF" id="PIRSF006444">
    <property type="entry name" value="PaaK"/>
    <property type="match status" value="1"/>
</dbReference>
<evidence type="ECO:0000259" key="13">
    <source>
        <dbReference type="Pfam" id="PF14535"/>
    </source>
</evidence>
<evidence type="ECO:0000313" key="15">
    <source>
        <dbReference type="Proteomes" id="UP000633365"/>
    </source>
</evidence>
<accession>A0A934TYN3</accession>
<evidence type="ECO:0000256" key="10">
    <source>
        <dbReference type="ARBA" id="ARBA00075111"/>
    </source>
</evidence>
<comment type="similarity">
    <text evidence="7 11">Belongs to the phenylacetyl-CoA ligase family.</text>
</comment>
<evidence type="ECO:0000259" key="12">
    <source>
        <dbReference type="Pfam" id="PF00501"/>
    </source>
</evidence>
<gene>
    <name evidence="14" type="ORF">JKK62_03600</name>
</gene>
<keyword evidence="4 11" id="KW-0436">Ligase</keyword>
<comment type="pathway">
    <text evidence="6 11">Aromatic compound metabolism; phenylacetate degradation.</text>
</comment>
<evidence type="ECO:0000313" key="14">
    <source>
        <dbReference type="EMBL" id="MBK6087746.1"/>
    </source>
</evidence>
<evidence type="ECO:0000256" key="11">
    <source>
        <dbReference type="PIRNR" id="PIRNR006444"/>
    </source>
</evidence>
<dbReference type="FunFam" id="3.40.50.12780:FF:000016">
    <property type="entry name" value="Phenylacetate-coenzyme A ligase"/>
    <property type="match status" value="1"/>
</dbReference>
<keyword evidence="3" id="KW-0597">Phosphoprotein</keyword>
<dbReference type="InterPro" id="IPR000873">
    <property type="entry name" value="AMP-dep_synth/lig_dom"/>
</dbReference>
<dbReference type="EC" id="6.2.1.30" evidence="8 11"/>
<dbReference type="PANTHER" id="PTHR43439:SF2">
    <property type="entry name" value="ENZYME, PUTATIVE (JCVI)-RELATED"/>
    <property type="match status" value="1"/>
</dbReference>
<evidence type="ECO:0000256" key="8">
    <source>
        <dbReference type="ARBA" id="ARBA00066629"/>
    </source>
</evidence>
<dbReference type="InterPro" id="IPR045851">
    <property type="entry name" value="AMP-bd_C_sf"/>
</dbReference>
<comment type="function">
    <text evidence="11">Catalyzes the activation of phenylacetic acid (PA) to phenylacetyl-CoA (PA-CoA).</text>
</comment>
<dbReference type="InterPro" id="IPR028154">
    <property type="entry name" value="AMP-dep_Lig_C"/>
</dbReference>
<dbReference type="InterPro" id="IPR051414">
    <property type="entry name" value="Adenylate-forming_Reductase"/>
</dbReference>
<dbReference type="Pfam" id="PF00501">
    <property type="entry name" value="AMP-binding"/>
    <property type="match status" value="1"/>
</dbReference>
<dbReference type="CDD" id="cd05913">
    <property type="entry name" value="PaaK"/>
    <property type="match status" value="1"/>
</dbReference>
<dbReference type="GO" id="GO:0010124">
    <property type="term" value="P:phenylacetate catabolic process"/>
    <property type="evidence" value="ECO:0007669"/>
    <property type="project" value="UniProtKB-UniRule"/>
</dbReference>